<keyword evidence="3" id="KW-1185">Reference proteome</keyword>
<evidence type="ECO:0000313" key="2">
    <source>
        <dbReference type="EMBL" id="SMP80088.1"/>
    </source>
</evidence>
<evidence type="ECO:0000259" key="1">
    <source>
        <dbReference type="Pfam" id="PF22481"/>
    </source>
</evidence>
<dbReference type="Proteomes" id="UP001158067">
    <property type="component" value="Unassembled WGS sequence"/>
</dbReference>
<dbReference type="Pfam" id="PF22481">
    <property type="entry name" value="DUF6985"/>
    <property type="match status" value="1"/>
</dbReference>
<proteinExistence type="predicted"/>
<dbReference type="EMBL" id="FXUG01000044">
    <property type="protein sequence ID" value="SMP80088.1"/>
    <property type="molecule type" value="Genomic_DNA"/>
</dbReference>
<name>A0ABY1QV72_9BACT</name>
<accession>A0ABY1QV72</accession>
<reference evidence="2 3" key="1">
    <citation type="submission" date="2017-05" db="EMBL/GenBank/DDBJ databases">
        <authorList>
            <person name="Varghese N."/>
            <person name="Submissions S."/>
        </authorList>
    </citation>
    <scope>NUCLEOTIDE SEQUENCE [LARGE SCALE GENOMIC DNA]</scope>
    <source>
        <strain evidence="2 3">DSM 25457</strain>
    </source>
</reference>
<organism evidence="2 3">
    <name type="scientific">Neorhodopirellula lusitana</name>
    <dbReference type="NCBI Taxonomy" id="445327"/>
    <lineage>
        <taxon>Bacteria</taxon>
        <taxon>Pseudomonadati</taxon>
        <taxon>Planctomycetota</taxon>
        <taxon>Planctomycetia</taxon>
        <taxon>Pirellulales</taxon>
        <taxon>Pirellulaceae</taxon>
        <taxon>Neorhodopirellula</taxon>
    </lineage>
</organism>
<feature type="domain" description="DUF6985" evidence="1">
    <location>
        <begin position="43"/>
        <end position="180"/>
    </location>
</feature>
<sequence length="189" mass="21133">MAKWTHPDIGVFTFCDYAWVATCTLPAFKAFRYRPHSRNVGRTKLSLKFNAEDEDDVPSKKAVTVAKRIVKNQASLVRRIKKAIFDDVHGAGPDSGMWWHGDINSIADSYRACSPSRKSPVISSPDDFDLLLATPEISIRKSVPYYDNPIAEIGFYAVYDAEHGVGVLTDGNRVLGIGYEYSVMPFNRP</sequence>
<comment type="caution">
    <text evidence="2">The sequence shown here is derived from an EMBL/GenBank/DDBJ whole genome shotgun (WGS) entry which is preliminary data.</text>
</comment>
<protein>
    <recommendedName>
        <fullName evidence="1">DUF6985 domain-containing protein</fullName>
    </recommendedName>
</protein>
<gene>
    <name evidence="2" type="ORF">SAMN06265222_1441</name>
</gene>
<dbReference type="InterPro" id="IPR054254">
    <property type="entry name" value="DUF6985"/>
</dbReference>
<evidence type="ECO:0000313" key="3">
    <source>
        <dbReference type="Proteomes" id="UP001158067"/>
    </source>
</evidence>
<dbReference type="RefSeq" id="WP_283435673.1">
    <property type="nucleotide sequence ID" value="NZ_FXUG01000044.1"/>
</dbReference>